<organism evidence="2 3">
    <name type="scientific">Mycolicibacterium rhodesiae</name>
    <name type="common">Mycobacterium rhodesiae</name>
    <dbReference type="NCBI Taxonomy" id="36814"/>
    <lineage>
        <taxon>Bacteria</taxon>
        <taxon>Bacillati</taxon>
        <taxon>Actinomycetota</taxon>
        <taxon>Actinomycetes</taxon>
        <taxon>Mycobacteriales</taxon>
        <taxon>Mycobacteriaceae</taxon>
        <taxon>Mycolicibacterium</taxon>
    </lineage>
</organism>
<name>A0A1X0J4X1_MYCRH</name>
<feature type="domain" description="FAD-binding" evidence="1">
    <location>
        <begin position="9"/>
        <end position="347"/>
    </location>
</feature>
<keyword evidence="3" id="KW-1185">Reference proteome</keyword>
<dbReference type="EMBL" id="MVIH01000001">
    <property type="protein sequence ID" value="ORB57031.1"/>
    <property type="molecule type" value="Genomic_DNA"/>
</dbReference>
<dbReference type="Pfam" id="PF01494">
    <property type="entry name" value="FAD_binding_3"/>
    <property type="match status" value="1"/>
</dbReference>
<dbReference type="AlphaFoldDB" id="A0A1X0J4X1"/>
<proteinExistence type="predicted"/>
<evidence type="ECO:0000313" key="3">
    <source>
        <dbReference type="Proteomes" id="UP000192534"/>
    </source>
</evidence>
<dbReference type="Gene3D" id="3.50.50.60">
    <property type="entry name" value="FAD/NAD(P)-binding domain"/>
    <property type="match status" value="1"/>
</dbReference>
<dbReference type="InterPro" id="IPR036188">
    <property type="entry name" value="FAD/NAD-bd_sf"/>
</dbReference>
<dbReference type="SUPFAM" id="SSF51905">
    <property type="entry name" value="FAD/NAD(P)-binding domain"/>
    <property type="match status" value="1"/>
</dbReference>
<dbReference type="PANTHER" id="PTHR43422">
    <property type="entry name" value="THIAMINE THIAZOLE SYNTHASE"/>
    <property type="match status" value="1"/>
</dbReference>
<dbReference type="OrthoDB" id="9790035at2"/>
<sequence>MALLGERAVVLGASMAGMLAARVAAEHYRTVLVVDRDIPPERPVHRRGVPQAAHGHVLQAGGVAVLDELFPGVLSEMVAGGVPTWSDGDLSRVYLEYGGHRFLRSGCLPDAVTTYMPSRPFLDWHVLKHLSAIPNATVLSGHDVVGLVSTQEGQRVTGALVARRGATEAASVLDADLVIDASGRGSRAPVFLQDLGYGRPREDELVVNLCYTSQWLRIPPGAIHEHMVATFPRPGEATTVALLNHENDTWLMTVGVMAGAEPAQDYTDMLRLARRRLPRRLLEVLESAAPVGHTAHYRTPSSRWRRYDEMTRRPDGFMVTGDAVCSFNPIYGQGMTVAALEALALRRCLRRGDTDLPQRFFRDAAKIVRVAWRNAVGADLSLPEIAGERPLGMRINSRFADMVLTAVETDVVVNSQFFRVLSMLESPTRLMRPSILARVARANIRRPQPIPEPEPAPAG</sequence>
<accession>A0A1X0J4X1</accession>
<dbReference type="InterPro" id="IPR002938">
    <property type="entry name" value="FAD-bd"/>
</dbReference>
<dbReference type="PANTHER" id="PTHR43422:SF3">
    <property type="entry name" value="THIAMINE THIAZOLE SYNTHASE"/>
    <property type="match status" value="1"/>
</dbReference>
<dbReference type="GO" id="GO:0071949">
    <property type="term" value="F:FAD binding"/>
    <property type="evidence" value="ECO:0007669"/>
    <property type="project" value="InterPro"/>
</dbReference>
<dbReference type="RefSeq" id="WP_083116706.1">
    <property type="nucleotide sequence ID" value="NZ_JACKUO010000024.1"/>
</dbReference>
<protein>
    <recommendedName>
        <fullName evidence="1">FAD-binding domain-containing protein</fullName>
    </recommendedName>
</protein>
<evidence type="ECO:0000259" key="1">
    <source>
        <dbReference type="Pfam" id="PF01494"/>
    </source>
</evidence>
<dbReference type="Proteomes" id="UP000192534">
    <property type="component" value="Unassembled WGS sequence"/>
</dbReference>
<gene>
    <name evidence="2" type="ORF">BST42_01015</name>
</gene>
<evidence type="ECO:0000313" key="2">
    <source>
        <dbReference type="EMBL" id="ORB57031.1"/>
    </source>
</evidence>
<comment type="caution">
    <text evidence="2">The sequence shown here is derived from an EMBL/GenBank/DDBJ whole genome shotgun (WGS) entry which is preliminary data.</text>
</comment>
<reference evidence="2 3" key="1">
    <citation type="submission" date="2016-12" db="EMBL/GenBank/DDBJ databases">
        <title>The new phylogeny of genus Mycobacterium.</title>
        <authorList>
            <person name="Tortoli E."/>
            <person name="Trovato A."/>
            <person name="Cirillo D.M."/>
        </authorList>
    </citation>
    <scope>NUCLEOTIDE SEQUENCE [LARGE SCALE GENOMIC DNA]</scope>
    <source>
        <strain evidence="2 3">DSM 44223</strain>
    </source>
</reference>